<dbReference type="AlphaFoldDB" id="A0A2W5DRW2"/>
<dbReference type="PRINTS" id="PR00049">
    <property type="entry name" value="WILMSTUMOUR"/>
</dbReference>
<protein>
    <recommendedName>
        <fullName evidence="5">General secretion pathway protein GspN</fullName>
    </recommendedName>
</protein>
<name>A0A2W5DRW2_9BURK</name>
<evidence type="ECO:0000313" key="4">
    <source>
        <dbReference type="Proteomes" id="UP000249633"/>
    </source>
</evidence>
<organism evidence="3 4">
    <name type="scientific">Roseateles depolymerans</name>
    <dbReference type="NCBI Taxonomy" id="76731"/>
    <lineage>
        <taxon>Bacteria</taxon>
        <taxon>Pseudomonadati</taxon>
        <taxon>Pseudomonadota</taxon>
        <taxon>Betaproteobacteria</taxon>
        <taxon>Burkholderiales</taxon>
        <taxon>Sphaerotilaceae</taxon>
        <taxon>Roseateles</taxon>
    </lineage>
</organism>
<evidence type="ECO:0000313" key="3">
    <source>
        <dbReference type="EMBL" id="PZP33418.1"/>
    </source>
</evidence>
<evidence type="ECO:0000256" key="1">
    <source>
        <dbReference type="SAM" id="MobiDB-lite"/>
    </source>
</evidence>
<feature type="signal peptide" evidence="2">
    <location>
        <begin position="1"/>
        <end position="21"/>
    </location>
</feature>
<feature type="region of interest" description="Disordered" evidence="1">
    <location>
        <begin position="44"/>
        <end position="104"/>
    </location>
</feature>
<proteinExistence type="predicted"/>
<sequence>MRLTRQHGLGAALLATLAATAWVAQQPDEEGTPVAAPVRRPAPAAYTAAAGASSAPPAPAASRAAWAEPEAAQLAAWMPPPPPPPPPAPPPAPPAPPPPPVAPPLPYQMIGRLVEGEGAKAVEVALLNGPNRSLSVRAGDTLDGQWRVDQVSATGVRLTWLPARLPQTLVFKPAP</sequence>
<gene>
    <name evidence="3" type="ORF">DI603_08600</name>
</gene>
<evidence type="ECO:0008006" key="5">
    <source>
        <dbReference type="Google" id="ProtNLM"/>
    </source>
</evidence>
<feature type="chain" id="PRO_5015886698" description="General secretion pathway protein GspN" evidence="2">
    <location>
        <begin position="22"/>
        <end position="175"/>
    </location>
</feature>
<dbReference type="EMBL" id="QFOD01000006">
    <property type="protein sequence ID" value="PZP33418.1"/>
    <property type="molecule type" value="Genomic_DNA"/>
</dbReference>
<keyword evidence="2" id="KW-0732">Signal</keyword>
<evidence type="ECO:0000256" key="2">
    <source>
        <dbReference type="SAM" id="SignalP"/>
    </source>
</evidence>
<feature type="compositionally biased region" description="Low complexity" evidence="1">
    <location>
        <begin position="44"/>
        <end position="76"/>
    </location>
</feature>
<dbReference type="Proteomes" id="UP000249633">
    <property type="component" value="Unassembled WGS sequence"/>
</dbReference>
<feature type="compositionally biased region" description="Pro residues" evidence="1">
    <location>
        <begin position="78"/>
        <end position="104"/>
    </location>
</feature>
<reference evidence="3 4" key="1">
    <citation type="submission" date="2017-08" db="EMBL/GenBank/DDBJ databases">
        <title>Infants hospitalized years apart are colonized by the same room-sourced microbial strains.</title>
        <authorList>
            <person name="Brooks B."/>
            <person name="Olm M.R."/>
            <person name="Firek B.A."/>
            <person name="Baker R."/>
            <person name="Thomas B.C."/>
            <person name="Morowitz M.J."/>
            <person name="Banfield J.F."/>
        </authorList>
    </citation>
    <scope>NUCLEOTIDE SEQUENCE [LARGE SCALE GENOMIC DNA]</scope>
    <source>
        <strain evidence="3">S2_012_000_R2_81</strain>
    </source>
</reference>
<comment type="caution">
    <text evidence="3">The sequence shown here is derived from an EMBL/GenBank/DDBJ whole genome shotgun (WGS) entry which is preliminary data.</text>
</comment>
<accession>A0A2W5DRW2</accession>